<dbReference type="InterPro" id="IPR028082">
    <property type="entry name" value="Peripla_BP_I"/>
</dbReference>
<dbReference type="Gene3D" id="3.40.50.2300">
    <property type="match status" value="2"/>
</dbReference>
<dbReference type="EMBL" id="JAESND010000001">
    <property type="protein sequence ID" value="MBM3115081.1"/>
    <property type="molecule type" value="Genomic_DNA"/>
</dbReference>
<dbReference type="PANTHER" id="PTHR30146:SF145">
    <property type="entry name" value="RIBOSE OPERON REPRESSOR"/>
    <property type="match status" value="1"/>
</dbReference>
<comment type="caution">
    <text evidence="5">The sequence shown here is derived from an EMBL/GenBank/DDBJ whole genome shotgun (WGS) entry which is preliminary data.</text>
</comment>
<reference evidence="5 6" key="1">
    <citation type="submission" date="2021-01" db="EMBL/GenBank/DDBJ databases">
        <title>Draft Genome Sequence and Polyhydroxyalkanoate Biosynthetic Potential of Jeongeupia naejangsanensis Type Strain DSM 24253.</title>
        <authorList>
            <person name="Turrini P."/>
            <person name="Artuso I."/>
            <person name="Lugli G.A."/>
            <person name="Frangipani E."/>
            <person name="Ventura M."/>
            <person name="Visca P."/>
        </authorList>
    </citation>
    <scope>NUCLEOTIDE SEQUENCE [LARGE SCALE GENOMIC DNA]</scope>
    <source>
        <strain evidence="5 6">DSM 24253</strain>
    </source>
</reference>
<dbReference type="CDD" id="cd01392">
    <property type="entry name" value="HTH_LacI"/>
    <property type="match status" value="1"/>
</dbReference>
<accession>A0ABS2BHK1</accession>
<dbReference type="Proteomes" id="UP000809431">
    <property type="component" value="Unassembled WGS sequence"/>
</dbReference>
<keyword evidence="6" id="KW-1185">Reference proteome</keyword>
<dbReference type="SUPFAM" id="SSF53822">
    <property type="entry name" value="Periplasmic binding protein-like I"/>
    <property type="match status" value="1"/>
</dbReference>
<keyword evidence="1" id="KW-0805">Transcription regulation</keyword>
<evidence type="ECO:0000313" key="5">
    <source>
        <dbReference type="EMBL" id="MBM3115081.1"/>
    </source>
</evidence>
<organism evidence="5 6">
    <name type="scientific">Jeongeupia naejangsanensis</name>
    <dbReference type="NCBI Taxonomy" id="613195"/>
    <lineage>
        <taxon>Bacteria</taxon>
        <taxon>Pseudomonadati</taxon>
        <taxon>Pseudomonadota</taxon>
        <taxon>Betaproteobacteria</taxon>
        <taxon>Neisseriales</taxon>
        <taxon>Chitinibacteraceae</taxon>
        <taxon>Jeongeupia</taxon>
    </lineage>
</organism>
<feature type="domain" description="HTH lacI-type" evidence="4">
    <location>
        <begin position="3"/>
        <end position="57"/>
    </location>
</feature>
<dbReference type="InterPro" id="IPR000843">
    <property type="entry name" value="HTH_LacI"/>
</dbReference>
<dbReference type="SUPFAM" id="SSF47413">
    <property type="entry name" value="lambda repressor-like DNA-binding domains"/>
    <property type="match status" value="1"/>
</dbReference>
<evidence type="ECO:0000313" key="6">
    <source>
        <dbReference type="Proteomes" id="UP000809431"/>
    </source>
</evidence>
<dbReference type="RefSeq" id="WP_203536730.1">
    <property type="nucleotide sequence ID" value="NZ_JAESND010000001.1"/>
</dbReference>
<evidence type="ECO:0000259" key="4">
    <source>
        <dbReference type="PROSITE" id="PS50932"/>
    </source>
</evidence>
<keyword evidence="3" id="KW-0804">Transcription</keyword>
<proteinExistence type="predicted"/>
<dbReference type="InterPro" id="IPR046335">
    <property type="entry name" value="LacI/GalR-like_sensor"/>
</dbReference>
<dbReference type="Pfam" id="PF00356">
    <property type="entry name" value="LacI"/>
    <property type="match status" value="1"/>
</dbReference>
<dbReference type="GO" id="GO:0003677">
    <property type="term" value="F:DNA binding"/>
    <property type="evidence" value="ECO:0007669"/>
    <property type="project" value="UniProtKB-KW"/>
</dbReference>
<keyword evidence="2 5" id="KW-0238">DNA-binding</keyword>
<dbReference type="InterPro" id="IPR010982">
    <property type="entry name" value="Lambda_DNA-bd_dom_sf"/>
</dbReference>
<dbReference type="SMART" id="SM00354">
    <property type="entry name" value="HTH_LACI"/>
    <property type="match status" value="1"/>
</dbReference>
<gene>
    <name evidence="5" type="ORF">JMJ54_04495</name>
</gene>
<evidence type="ECO:0000256" key="3">
    <source>
        <dbReference type="ARBA" id="ARBA00023163"/>
    </source>
</evidence>
<protein>
    <submittedName>
        <fullName evidence="5">LacI family DNA-binding transcriptional regulator</fullName>
    </submittedName>
</protein>
<name>A0ABS2BHK1_9NEIS</name>
<dbReference type="PROSITE" id="PS50932">
    <property type="entry name" value="HTH_LACI_2"/>
    <property type="match status" value="1"/>
</dbReference>
<sequence length="328" mass="35276">MKPSIKDVAAASGLSLATVSRALADNGLVNEQTRQKVLAAAEALGYRPNLQARRLRSKQSQTIGLIVADIRNPFFTAVSRAIEDAAYREGIRVLLCNSDEDPAKEAMYLRLMQEEQVGGVIFSPTLSAAAAIAGTTFDFPLITIDRALGDADCVALNNHEALDKLVDHLVANGYRRIGGLFGNTSATGQARHDAYVSAMHRHGLTPDAHRLVPTMDAAQQLVGDRLDAGDAPEALIASNGLTLLGAMRAIRQRGLRIPDDIALAGIDNEAWTELVEPALTVIGQPTYDIGDTAMRMLMNRIHEPALSRRVVALSGELIVRDSTRPRTA</sequence>
<evidence type="ECO:0000256" key="1">
    <source>
        <dbReference type="ARBA" id="ARBA00023015"/>
    </source>
</evidence>
<dbReference type="PANTHER" id="PTHR30146">
    <property type="entry name" value="LACI-RELATED TRANSCRIPTIONAL REPRESSOR"/>
    <property type="match status" value="1"/>
</dbReference>
<evidence type="ECO:0000256" key="2">
    <source>
        <dbReference type="ARBA" id="ARBA00023125"/>
    </source>
</evidence>
<dbReference type="Pfam" id="PF13377">
    <property type="entry name" value="Peripla_BP_3"/>
    <property type="match status" value="1"/>
</dbReference>
<dbReference type="Gene3D" id="1.10.260.40">
    <property type="entry name" value="lambda repressor-like DNA-binding domains"/>
    <property type="match status" value="1"/>
</dbReference>